<proteinExistence type="predicted"/>
<evidence type="ECO:0000313" key="3">
    <source>
        <dbReference type="Proteomes" id="UP000188181"/>
    </source>
</evidence>
<feature type="transmembrane region" description="Helical" evidence="1">
    <location>
        <begin position="78"/>
        <end position="94"/>
    </location>
</feature>
<evidence type="ECO:0008006" key="4">
    <source>
        <dbReference type="Google" id="ProtNLM"/>
    </source>
</evidence>
<dbReference type="InterPro" id="IPR036286">
    <property type="entry name" value="LexA/Signal_pep-like_sf"/>
</dbReference>
<organism evidence="2 3">
    <name type="scientific">Limihaloglobus sulfuriphilus</name>
    <dbReference type="NCBI Taxonomy" id="1851148"/>
    <lineage>
        <taxon>Bacteria</taxon>
        <taxon>Pseudomonadati</taxon>
        <taxon>Planctomycetota</taxon>
        <taxon>Phycisphaerae</taxon>
        <taxon>Sedimentisphaerales</taxon>
        <taxon>Sedimentisphaeraceae</taxon>
        <taxon>Limihaloglobus</taxon>
    </lineage>
</organism>
<dbReference type="EMBL" id="CP019646">
    <property type="protein sequence ID" value="AQQ71713.1"/>
    <property type="molecule type" value="Genomic_DNA"/>
</dbReference>
<keyword evidence="3" id="KW-1185">Reference proteome</keyword>
<reference evidence="3" key="1">
    <citation type="submission" date="2017-02" db="EMBL/GenBank/DDBJ databases">
        <title>Comparative genomics and description of representatives of a novel lineage of planctomycetes thriving in anoxic sediments.</title>
        <authorList>
            <person name="Spring S."/>
            <person name="Bunk B."/>
            <person name="Sproer C."/>
        </authorList>
    </citation>
    <scope>NUCLEOTIDE SEQUENCE [LARGE SCALE GENOMIC DNA]</scope>
    <source>
        <strain evidence="3">SM-Chi-D1</strain>
    </source>
</reference>
<accession>A0A1R7T5S9</accession>
<feature type="transmembrane region" description="Helical" evidence="1">
    <location>
        <begin position="101"/>
        <end position="119"/>
    </location>
</feature>
<sequence length="341" mass="38195">MKCPGCGFENMPGYSKCFRCGAILSGDQERIDVNPPRMPRWKRPVRAFRRYLRKKVPGGSIEIQNRLPAWLDPSVADTGWFFLSVIPGLGHFIFGRLRQVWLFLCAWVAAVILALVFFGGSLGTFFAVSAAGIHAYIAVSLTAVYRFRGIRERLVLNLVVTFLYLGLYVLILRGGLGIRSMRAADNYPGQNIETGDVLIVTRVFDVDEHIRRGSIVRCRLYHPQRYSNSVVGLGQVTALPGETVSISRKGFIVNGVSLSAEAFPVPGYIHTDTQIEITLQDGVYFVNAPYNLNYVGRRFVQNYIHRMCCISGENILGKARVVWIPFEKTAIINDIDIQGIQ</sequence>
<dbReference type="AlphaFoldDB" id="A0A1R7T5S9"/>
<evidence type="ECO:0000256" key="1">
    <source>
        <dbReference type="SAM" id="Phobius"/>
    </source>
</evidence>
<feature type="transmembrane region" description="Helical" evidence="1">
    <location>
        <begin position="154"/>
        <end position="172"/>
    </location>
</feature>
<dbReference type="SUPFAM" id="SSF51306">
    <property type="entry name" value="LexA/Signal peptidase"/>
    <property type="match status" value="1"/>
</dbReference>
<dbReference type="Gene3D" id="2.10.109.10">
    <property type="entry name" value="Umud Fragment, subunit A"/>
    <property type="match status" value="1"/>
</dbReference>
<keyword evidence="1" id="KW-0472">Membrane</keyword>
<evidence type="ECO:0000313" key="2">
    <source>
        <dbReference type="EMBL" id="AQQ71713.1"/>
    </source>
</evidence>
<name>A0A1R7T5S9_9BACT</name>
<keyword evidence="1" id="KW-1133">Transmembrane helix</keyword>
<dbReference type="STRING" id="1851148.SMSP2_02090"/>
<keyword evidence="1" id="KW-0812">Transmembrane</keyword>
<dbReference type="Proteomes" id="UP000188181">
    <property type="component" value="Chromosome"/>
</dbReference>
<dbReference type="RefSeq" id="WP_146683864.1">
    <property type="nucleotide sequence ID" value="NZ_CP019646.1"/>
</dbReference>
<feature type="transmembrane region" description="Helical" evidence="1">
    <location>
        <begin position="125"/>
        <end position="147"/>
    </location>
</feature>
<dbReference type="KEGG" id="pbas:SMSP2_02090"/>
<gene>
    <name evidence="2" type="ORF">SMSP2_02090</name>
</gene>
<dbReference type="OrthoDB" id="9802919at2"/>
<protein>
    <recommendedName>
        <fullName evidence="4">Signal peptidase I</fullName>
    </recommendedName>
</protein>